<name>A0A401ZJ91_9CHLR</name>
<evidence type="ECO:0000313" key="3">
    <source>
        <dbReference type="Proteomes" id="UP000287224"/>
    </source>
</evidence>
<accession>A0A401ZJ91</accession>
<protein>
    <recommendedName>
        <fullName evidence="4">EfeO-type cupredoxin-like domain-containing protein</fullName>
    </recommendedName>
</protein>
<gene>
    <name evidence="2" type="ORF">KDAU_42560</name>
</gene>
<dbReference type="SUPFAM" id="SSF49503">
    <property type="entry name" value="Cupredoxins"/>
    <property type="match status" value="1"/>
</dbReference>
<dbReference type="Gene3D" id="2.60.40.420">
    <property type="entry name" value="Cupredoxins - blue copper proteins"/>
    <property type="match status" value="1"/>
</dbReference>
<sequence length="150" mass="15684">MKRYAALGVFLGLLLAILGGCSGSNGATSKASGAPSGVATSNSVQVTLQDKNLKSSRTTFIAGRAYTFVVTNKGTAPHNFIIDTRRDAPTSQGANNRILFMIDQSKLPPGATRSVTYTFPLSTPQSTVQLATQLGSIDNPGIVIPITVKK</sequence>
<organism evidence="2 3">
    <name type="scientific">Dictyobacter aurantiacus</name>
    <dbReference type="NCBI Taxonomy" id="1936993"/>
    <lineage>
        <taxon>Bacteria</taxon>
        <taxon>Bacillati</taxon>
        <taxon>Chloroflexota</taxon>
        <taxon>Ktedonobacteria</taxon>
        <taxon>Ktedonobacterales</taxon>
        <taxon>Dictyobacteraceae</taxon>
        <taxon>Dictyobacter</taxon>
    </lineage>
</organism>
<evidence type="ECO:0008006" key="4">
    <source>
        <dbReference type="Google" id="ProtNLM"/>
    </source>
</evidence>
<feature type="signal peptide" evidence="1">
    <location>
        <begin position="1"/>
        <end position="26"/>
    </location>
</feature>
<feature type="chain" id="PRO_5019224907" description="EfeO-type cupredoxin-like domain-containing protein" evidence="1">
    <location>
        <begin position="27"/>
        <end position="150"/>
    </location>
</feature>
<dbReference type="EMBL" id="BIFQ01000001">
    <property type="protein sequence ID" value="GCE06927.1"/>
    <property type="molecule type" value="Genomic_DNA"/>
</dbReference>
<keyword evidence="1" id="KW-0732">Signal</keyword>
<dbReference type="AlphaFoldDB" id="A0A401ZJ91"/>
<keyword evidence="3" id="KW-1185">Reference proteome</keyword>
<dbReference type="InterPro" id="IPR008972">
    <property type="entry name" value="Cupredoxin"/>
</dbReference>
<proteinExistence type="predicted"/>
<reference evidence="3" key="1">
    <citation type="submission" date="2018-12" db="EMBL/GenBank/DDBJ databases">
        <title>Tengunoibacter tsumagoiensis gen. nov., sp. nov., Dictyobacter kobayashii sp. nov., D. alpinus sp. nov., and D. joshuensis sp. nov. and description of Dictyobacteraceae fam. nov. within the order Ktedonobacterales isolated from Tengu-no-mugimeshi.</title>
        <authorList>
            <person name="Wang C.M."/>
            <person name="Zheng Y."/>
            <person name="Sakai Y."/>
            <person name="Toyoda A."/>
            <person name="Minakuchi Y."/>
            <person name="Abe K."/>
            <person name="Yokota A."/>
            <person name="Yabe S."/>
        </authorList>
    </citation>
    <scope>NUCLEOTIDE SEQUENCE [LARGE SCALE GENOMIC DNA]</scope>
    <source>
        <strain evidence="3">S-27</strain>
    </source>
</reference>
<comment type="caution">
    <text evidence="2">The sequence shown here is derived from an EMBL/GenBank/DDBJ whole genome shotgun (WGS) entry which is preliminary data.</text>
</comment>
<dbReference type="RefSeq" id="WP_126597812.1">
    <property type="nucleotide sequence ID" value="NZ_BIFQ01000001.1"/>
</dbReference>
<dbReference type="PROSITE" id="PS51257">
    <property type="entry name" value="PROKAR_LIPOPROTEIN"/>
    <property type="match status" value="1"/>
</dbReference>
<dbReference type="Proteomes" id="UP000287224">
    <property type="component" value="Unassembled WGS sequence"/>
</dbReference>
<evidence type="ECO:0000313" key="2">
    <source>
        <dbReference type="EMBL" id="GCE06927.1"/>
    </source>
</evidence>
<evidence type="ECO:0000256" key="1">
    <source>
        <dbReference type="SAM" id="SignalP"/>
    </source>
</evidence>